<keyword evidence="1" id="KW-0812">Transmembrane</keyword>
<keyword evidence="1" id="KW-0472">Membrane</keyword>
<dbReference type="Proteomes" id="UP001500575">
    <property type="component" value="Unassembled WGS sequence"/>
</dbReference>
<gene>
    <name evidence="2" type="ORF">GCM10009843_35830</name>
</gene>
<comment type="caution">
    <text evidence="2">The sequence shown here is derived from an EMBL/GenBank/DDBJ whole genome shotgun (WGS) entry which is preliminary data.</text>
</comment>
<dbReference type="EMBL" id="BAAAQQ010000013">
    <property type="protein sequence ID" value="GAA2131866.1"/>
    <property type="molecule type" value="Genomic_DNA"/>
</dbReference>
<name>A0ABN2YT77_9ACTN</name>
<organism evidence="2 3">
    <name type="scientific">Nocardioides bigeumensis</name>
    <dbReference type="NCBI Taxonomy" id="433657"/>
    <lineage>
        <taxon>Bacteria</taxon>
        <taxon>Bacillati</taxon>
        <taxon>Actinomycetota</taxon>
        <taxon>Actinomycetes</taxon>
        <taxon>Propionibacteriales</taxon>
        <taxon>Nocardioidaceae</taxon>
        <taxon>Nocardioides</taxon>
    </lineage>
</organism>
<evidence type="ECO:0000256" key="1">
    <source>
        <dbReference type="SAM" id="Phobius"/>
    </source>
</evidence>
<feature type="transmembrane region" description="Helical" evidence="1">
    <location>
        <begin position="26"/>
        <end position="59"/>
    </location>
</feature>
<keyword evidence="1" id="KW-1133">Transmembrane helix</keyword>
<sequence length="62" mass="6615">MGMRVSGVSKPRSLKPRRPMTCLDRVFIVSTAGAVIVCLSQGEVLLAGFLAVIVVPFLVGDR</sequence>
<proteinExistence type="predicted"/>
<protein>
    <submittedName>
        <fullName evidence="2">Uncharacterized protein</fullName>
    </submittedName>
</protein>
<evidence type="ECO:0000313" key="2">
    <source>
        <dbReference type="EMBL" id="GAA2131866.1"/>
    </source>
</evidence>
<reference evidence="2 3" key="1">
    <citation type="journal article" date="2019" name="Int. J. Syst. Evol. Microbiol.">
        <title>The Global Catalogue of Microorganisms (GCM) 10K type strain sequencing project: providing services to taxonomists for standard genome sequencing and annotation.</title>
        <authorList>
            <consortium name="The Broad Institute Genomics Platform"/>
            <consortium name="The Broad Institute Genome Sequencing Center for Infectious Disease"/>
            <person name="Wu L."/>
            <person name="Ma J."/>
        </authorList>
    </citation>
    <scope>NUCLEOTIDE SEQUENCE [LARGE SCALE GENOMIC DNA]</scope>
    <source>
        <strain evidence="2 3">JCM 16021</strain>
    </source>
</reference>
<evidence type="ECO:0000313" key="3">
    <source>
        <dbReference type="Proteomes" id="UP001500575"/>
    </source>
</evidence>
<keyword evidence="3" id="KW-1185">Reference proteome</keyword>
<accession>A0ABN2YT77</accession>